<dbReference type="SUPFAM" id="SSF53335">
    <property type="entry name" value="S-adenosyl-L-methionine-dependent methyltransferases"/>
    <property type="match status" value="1"/>
</dbReference>
<gene>
    <name evidence="5" type="ORF">SAMN04489765_1467</name>
</gene>
<dbReference type="InterPro" id="IPR048647">
    <property type="entry name" value="RlmA_N"/>
</dbReference>
<reference evidence="6" key="1">
    <citation type="submission" date="2016-10" db="EMBL/GenBank/DDBJ databases">
        <authorList>
            <person name="Varghese N."/>
            <person name="Submissions S."/>
        </authorList>
    </citation>
    <scope>NUCLEOTIDE SEQUENCE [LARGE SCALE GENOMIC DNA]</scope>
    <source>
        <strain evidence="6">DSM 44142</strain>
    </source>
</reference>
<keyword evidence="1" id="KW-0862">Zinc</keyword>
<keyword evidence="1" id="KW-0479">Metal-binding</keyword>
<protein>
    <submittedName>
        <fullName evidence="5">23S rRNA m(1)G-748 methyltransferase</fullName>
    </submittedName>
</protein>
<keyword evidence="5" id="KW-0489">Methyltransferase</keyword>
<dbReference type="RefSeq" id="WP_068532477.1">
    <property type="nucleotide sequence ID" value="NZ_FNLF01000002.1"/>
</dbReference>
<dbReference type="GO" id="GO:0032259">
    <property type="term" value="P:methylation"/>
    <property type="evidence" value="ECO:0007669"/>
    <property type="project" value="UniProtKB-KW"/>
</dbReference>
<name>A0A1H1CZZ7_9ACTN</name>
<organism evidence="5 6">
    <name type="scientific">Tsukamurella pulmonis</name>
    <dbReference type="NCBI Taxonomy" id="47312"/>
    <lineage>
        <taxon>Bacteria</taxon>
        <taxon>Bacillati</taxon>
        <taxon>Actinomycetota</taxon>
        <taxon>Actinomycetes</taxon>
        <taxon>Mycobacteriales</taxon>
        <taxon>Tsukamurellaceae</taxon>
        <taxon>Tsukamurella</taxon>
    </lineage>
</organism>
<proteinExistence type="predicted"/>
<keyword evidence="6" id="KW-1185">Reference proteome</keyword>
<feature type="domain" description="23S rRNA (guanine(745)-N(1))-methyltransferase N-terminal" evidence="4">
    <location>
        <begin position="16"/>
        <end position="50"/>
    </location>
</feature>
<dbReference type="Pfam" id="PF21302">
    <property type="entry name" value="Zn_ribbon_RlmA"/>
    <property type="match status" value="1"/>
</dbReference>
<dbReference type="InterPro" id="IPR016718">
    <property type="entry name" value="rRNA_m1G-MeTrfase_A_prd"/>
</dbReference>
<feature type="binding site" evidence="1">
    <location>
        <position position="37"/>
    </location>
    <ligand>
        <name>Zn(2+)</name>
        <dbReference type="ChEBI" id="CHEBI:29105"/>
    </ligand>
</feature>
<feature type="binding site" evidence="1">
    <location>
        <position position="33"/>
    </location>
    <ligand>
        <name>Zn(2+)</name>
        <dbReference type="ChEBI" id="CHEBI:29105"/>
    </ligand>
</feature>
<dbReference type="STRING" id="47312.SAMN04489765_1467"/>
<dbReference type="Gene3D" id="3.40.50.150">
    <property type="entry name" value="Vaccinia Virus protein VP39"/>
    <property type="match status" value="1"/>
</dbReference>
<dbReference type="InterPro" id="IPR029063">
    <property type="entry name" value="SAM-dependent_MTases_sf"/>
</dbReference>
<feature type="binding site" evidence="2">
    <location>
        <position position="195"/>
    </location>
    <ligand>
        <name>S-adenosyl-L-methionine</name>
        <dbReference type="ChEBI" id="CHEBI:59789"/>
    </ligand>
</feature>
<dbReference type="InterPro" id="IPR013216">
    <property type="entry name" value="Methyltransf_11"/>
</dbReference>
<dbReference type="GO" id="GO:0046872">
    <property type="term" value="F:metal ion binding"/>
    <property type="evidence" value="ECO:0007669"/>
    <property type="project" value="UniProtKB-KW"/>
</dbReference>
<feature type="binding site" evidence="2">
    <location>
        <position position="77"/>
    </location>
    <ligand>
        <name>S-adenosyl-L-methionine</name>
        <dbReference type="ChEBI" id="CHEBI:59789"/>
    </ligand>
</feature>
<sequence>MAQVPPGLAAVLPALACPHCGGELDADGGTLLCPRGHAFDVARQGYVALLAGDVSGLTADDAEMIAARERFFATDHYARFHTAVAEAAASAPAGPILDSGAGEGEYLARACAARAAAGLGGTGIGLDLSKPAARRTARRGPSIGSVVANGWGRLPVADGAVAAVLSVFAPRNAAEFARVLAPGGRLVVLTPGPRHLREIVEPLGMISVEEGKVARLDGALHDFSLVSREKYEWIMDLTAEAAADLVAMGPSAHHGSPAARAAAIARLTADGTAPVTASGTVSVYESR</sequence>
<keyword evidence="2" id="KW-0949">S-adenosyl-L-methionine</keyword>
<dbReference type="Pfam" id="PF08241">
    <property type="entry name" value="Methyltransf_11"/>
    <property type="match status" value="1"/>
</dbReference>
<feature type="binding site" evidence="2">
    <location>
        <begin position="103"/>
        <end position="104"/>
    </location>
    <ligand>
        <name>S-adenosyl-L-methionine</name>
        <dbReference type="ChEBI" id="CHEBI:59789"/>
    </ligand>
</feature>
<keyword evidence="5" id="KW-0808">Transferase</keyword>
<evidence type="ECO:0000313" key="5">
    <source>
        <dbReference type="EMBL" id="SDQ69720.1"/>
    </source>
</evidence>
<evidence type="ECO:0000313" key="6">
    <source>
        <dbReference type="Proteomes" id="UP000183053"/>
    </source>
</evidence>
<dbReference type="OrthoDB" id="108476at2"/>
<dbReference type="Proteomes" id="UP000183053">
    <property type="component" value="Unassembled WGS sequence"/>
</dbReference>
<dbReference type="EMBL" id="FNLF01000002">
    <property type="protein sequence ID" value="SDQ69720.1"/>
    <property type="molecule type" value="Genomic_DNA"/>
</dbReference>
<dbReference type="PIRSF" id="PIRSF018249">
    <property type="entry name" value="MyrA_prd"/>
    <property type="match status" value="1"/>
</dbReference>
<dbReference type="GO" id="GO:0008757">
    <property type="term" value="F:S-adenosylmethionine-dependent methyltransferase activity"/>
    <property type="evidence" value="ECO:0007669"/>
    <property type="project" value="InterPro"/>
</dbReference>
<evidence type="ECO:0000259" key="4">
    <source>
        <dbReference type="Pfam" id="PF21302"/>
    </source>
</evidence>
<accession>A0A1H1CZZ7</accession>
<evidence type="ECO:0000259" key="3">
    <source>
        <dbReference type="Pfam" id="PF08241"/>
    </source>
</evidence>
<evidence type="ECO:0000256" key="2">
    <source>
        <dbReference type="PIRSR" id="PIRSR018249-2"/>
    </source>
</evidence>
<dbReference type="AlphaFoldDB" id="A0A1H1CZZ7"/>
<feature type="domain" description="Methyltransferase type 11" evidence="3">
    <location>
        <begin position="97"/>
        <end position="188"/>
    </location>
</feature>
<evidence type="ECO:0000256" key="1">
    <source>
        <dbReference type="PIRSR" id="PIRSR018249-1"/>
    </source>
</evidence>